<dbReference type="InterPro" id="IPR013260">
    <property type="entry name" value="mRNA_splic_SYF2"/>
</dbReference>
<dbReference type="AlphaFoldDB" id="A0A1I7YMJ7"/>
<dbReference type="GO" id="GO:0071013">
    <property type="term" value="C:catalytic step 2 spliceosome"/>
    <property type="evidence" value="ECO:0007669"/>
    <property type="project" value="TreeGrafter"/>
</dbReference>
<keyword evidence="9" id="KW-1185">Reference proteome</keyword>
<name>A0A1I7YMJ7_9BILA</name>
<feature type="region of interest" description="Disordered" evidence="8">
    <location>
        <begin position="1"/>
        <end position="106"/>
    </location>
</feature>
<keyword evidence="4 7" id="KW-0747">Spliceosome</keyword>
<feature type="compositionally biased region" description="Basic and acidic residues" evidence="8">
    <location>
        <begin position="21"/>
        <end position="49"/>
    </location>
</feature>
<organism evidence="9 10">
    <name type="scientific">Steinernema glaseri</name>
    <dbReference type="NCBI Taxonomy" id="37863"/>
    <lineage>
        <taxon>Eukaryota</taxon>
        <taxon>Metazoa</taxon>
        <taxon>Ecdysozoa</taxon>
        <taxon>Nematoda</taxon>
        <taxon>Chromadorea</taxon>
        <taxon>Rhabditida</taxon>
        <taxon>Tylenchina</taxon>
        <taxon>Panagrolaimomorpha</taxon>
        <taxon>Strongyloidoidea</taxon>
        <taxon>Steinernematidae</taxon>
        <taxon>Steinernema</taxon>
    </lineage>
</organism>
<keyword evidence="6 7" id="KW-0539">Nucleus</keyword>
<dbReference type="PANTHER" id="PTHR13264">
    <property type="entry name" value="GCIP-INTERACTING PROTEIN P29"/>
    <property type="match status" value="1"/>
</dbReference>
<evidence type="ECO:0000256" key="1">
    <source>
        <dbReference type="ARBA" id="ARBA00004123"/>
    </source>
</evidence>
<evidence type="ECO:0000256" key="6">
    <source>
        <dbReference type="ARBA" id="ARBA00023242"/>
    </source>
</evidence>
<dbReference type="PANTHER" id="PTHR13264:SF5">
    <property type="entry name" value="PRE-MRNA-SPLICING FACTOR SYF2"/>
    <property type="match status" value="1"/>
</dbReference>
<comment type="subcellular location">
    <subcellularLocation>
        <location evidence="1 7">Nucleus</location>
    </subcellularLocation>
</comment>
<evidence type="ECO:0000256" key="4">
    <source>
        <dbReference type="ARBA" id="ARBA00022728"/>
    </source>
</evidence>
<feature type="compositionally biased region" description="Polar residues" evidence="8">
    <location>
        <begin position="1"/>
        <end position="11"/>
    </location>
</feature>
<dbReference type="WBParaSite" id="L893_g17855.t1">
    <property type="protein sequence ID" value="L893_g17855.t1"/>
    <property type="gene ID" value="L893_g17855"/>
</dbReference>
<evidence type="ECO:0000256" key="7">
    <source>
        <dbReference type="RuleBase" id="RU367148"/>
    </source>
</evidence>
<accession>A0A1I7YMJ7</accession>
<evidence type="ECO:0000256" key="8">
    <source>
        <dbReference type="SAM" id="MobiDB-lite"/>
    </source>
</evidence>
<feature type="compositionally biased region" description="Basic and acidic residues" evidence="8">
    <location>
        <begin position="57"/>
        <end position="90"/>
    </location>
</feature>
<keyword evidence="5 7" id="KW-0508">mRNA splicing</keyword>
<reference evidence="10" key="1">
    <citation type="submission" date="2016-11" db="UniProtKB">
        <authorList>
            <consortium name="WormBaseParasite"/>
        </authorList>
    </citation>
    <scope>IDENTIFICATION</scope>
</reference>
<comment type="subunit">
    <text evidence="7">May be part of a spliceosome complex.</text>
</comment>
<evidence type="ECO:0000256" key="3">
    <source>
        <dbReference type="ARBA" id="ARBA00022664"/>
    </source>
</evidence>
<evidence type="ECO:0000313" key="9">
    <source>
        <dbReference type="Proteomes" id="UP000095287"/>
    </source>
</evidence>
<dbReference type="GO" id="GO:0000974">
    <property type="term" value="C:Prp19 complex"/>
    <property type="evidence" value="ECO:0007669"/>
    <property type="project" value="TreeGrafter"/>
</dbReference>
<evidence type="ECO:0000256" key="5">
    <source>
        <dbReference type="ARBA" id="ARBA00023187"/>
    </source>
</evidence>
<feature type="compositionally biased region" description="Basic and acidic residues" evidence="8">
    <location>
        <begin position="97"/>
        <end position="106"/>
    </location>
</feature>
<comment type="similarity">
    <text evidence="2 7">Belongs to the SYF2 family.</text>
</comment>
<dbReference type="GO" id="GO:0071014">
    <property type="term" value="C:post-mRNA release spliceosomal complex"/>
    <property type="evidence" value="ECO:0007669"/>
    <property type="project" value="TreeGrafter"/>
</dbReference>
<protein>
    <recommendedName>
        <fullName evidence="7">Pre-mRNA-splicing factor SYF2</fullName>
    </recommendedName>
</protein>
<sequence>MSEVVPTTSTEVADAPSHKRHVDDEEHMDEPKNEERSEPPVKKTKEDYMARLNALRQKREDARKQNHDQVVEEDRISKLPKNHESVRQRQEWQLQDMEERKAAEARGEDYNRVKALSMQADIADKIEAAKRRKRNPDKGFASFEEMSLRQYERLTNGIQPDLESYKKMREVVGEDQFYPTANTLIHGSHYPTDSAKDKLVKDVEQQMKKRESYHRRRMFDPEAPIDYINERNRKFNHKLERYYGKYTEDLREDLERGTAV</sequence>
<evidence type="ECO:0000313" key="10">
    <source>
        <dbReference type="WBParaSite" id="L893_g17855.t1"/>
    </source>
</evidence>
<dbReference type="Pfam" id="PF08231">
    <property type="entry name" value="SYF2"/>
    <property type="match status" value="1"/>
</dbReference>
<proteinExistence type="inferred from homology"/>
<keyword evidence="3 7" id="KW-0507">mRNA processing</keyword>
<dbReference type="GO" id="GO:0000398">
    <property type="term" value="P:mRNA splicing, via spliceosome"/>
    <property type="evidence" value="ECO:0007669"/>
    <property type="project" value="UniProtKB-UniRule"/>
</dbReference>
<comment type="function">
    <text evidence="7">Involved in pre-mRNA splicing.</text>
</comment>
<evidence type="ECO:0000256" key="2">
    <source>
        <dbReference type="ARBA" id="ARBA00010028"/>
    </source>
</evidence>
<dbReference type="Proteomes" id="UP000095287">
    <property type="component" value="Unplaced"/>
</dbReference>